<feature type="compositionally biased region" description="Pro residues" evidence="1">
    <location>
        <begin position="628"/>
        <end position="644"/>
    </location>
</feature>
<sequence>MGSTLLLFLPTLTRRPTPEMSTETAIQGFAYSSATKPFPEPPIKTRRCAPPPIYIPERRLTRPLPPLPMPPVALALAPSVPASPSKRSLTQRHIHNYSLPSPASPTTPRPTKCQSSPTLSDFRQAVYIPGTIPEAKDVSVRGPRAPRHDCLLTVSTDIPETVEVGTRTATPALLRAAASDSGISLLAYMEDEQSSSSTRQTVASRSPPISPTASSPRCPGTSPLALKKAKLDQPKLNRLSALSIASLPFPLPTPPGLTSDFKWEVDPFAAASSSSPTDVLQSKWSPASSTLSLAHQPNPSDIGSKKEDKSSPTKLKDFFGRLSITRGPAASGFHFRSASATIKYGEAQEKRRRNSLMAFFIVDEEKEDPGPLTKNVISAQNDDADILGTPKLRSDPHILGPGEPGTTLDFLWLALISHATVLCSPVTDLCLDVGDLSWTPTYMNPVSTAILVSSSASISKQPDVDGMAVNTDRSIVASIQTPLREHLHGSSSYSPPPSKILAGSPDMPPSGDDNTRTRPRPDQSRALVIPRIRPPRPQKPSSPPYASNSVVVPVLDLGFPSPPALAQHLSSTSQSGEDSEMQRRRSPSIPPPSPSRQLLRLPASADISPLQVQKPSSVGGACSSVPVNRPPAVPPRSRLRPPPVKITNDFRSTRRRDSQPQERASPTHSRSSSIASLTISPLPSPPFHSHSSSVASFMVSPMPTPPQHSYSSSVASSFMISPMPTPPPLSPGSPLSTSVGSGSSVPPPLPRVRPVTPEPQIDMGLLRALIMQRFSENDSECESEAGESSSSEDHDESSTCTATIPEFAWQEEPRSPPSQRESPEEIHTSSDIEDDDAASIYSQFSAAYTFRSRSVRRPTDGRLSKRSIALSMMSVYSQASISSEDTDMPPIPSLPWSLRGDHIPEESVAESDLGDMTFNAPQYAYAYSLNDYVGHDLEGAALAGRVAGRSGAELETELPSTRTMSDPAASNEDSLEDWRFLLTGGATSKGKRRTSSNISVVENEIPAFEEPEHTSQLALTDRGSITTNGNIGNVSTTSTLTPMSPRTLAPNRRQRTVRRGTTMPYSPRSNYQSPSATSVNFIFDPEAGQDGWRRETPSEDTMPLLSPQDTTKKARGVRSGLQGVKSRVNVLKSHLVSLTAPSSRSPSSVNFPAGISPDFYDRGPRQNPSSSPFTPPSPSASPRWPSTSVSPSVSSSSSSLNTSAETSPPNSAYSSWTPGSTNRDVNAMRSTSFAVAV</sequence>
<feature type="region of interest" description="Disordered" evidence="1">
    <location>
        <begin position="776"/>
        <end position="837"/>
    </location>
</feature>
<feature type="region of interest" description="Disordered" evidence="1">
    <location>
        <begin position="1087"/>
        <end position="1121"/>
    </location>
</feature>
<feature type="compositionally biased region" description="Low complexity" evidence="1">
    <location>
        <begin position="595"/>
        <end position="604"/>
    </location>
</feature>
<feature type="compositionally biased region" description="Basic and acidic residues" evidence="1">
    <location>
        <begin position="821"/>
        <end position="830"/>
    </location>
</feature>
<feature type="region of interest" description="Disordered" evidence="1">
    <location>
        <begin position="1023"/>
        <end position="1053"/>
    </location>
</feature>
<accession>A0AAD7KE84</accession>
<evidence type="ECO:0000313" key="3">
    <source>
        <dbReference type="Proteomes" id="UP001215280"/>
    </source>
</evidence>
<dbReference type="Proteomes" id="UP001215280">
    <property type="component" value="Unassembled WGS sequence"/>
</dbReference>
<feature type="compositionally biased region" description="Basic and acidic residues" evidence="1">
    <location>
        <begin position="303"/>
        <end position="313"/>
    </location>
</feature>
<comment type="caution">
    <text evidence="2">The sequence shown here is derived from an EMBL/GenBank/DDBJ whole genome shotgun (WGS) entry which is preliminary data.</text>
</comment>
<keyword evidence="3" id="KW-1185">Reference proteome</keyword>
<reference evidence="2" key="1">
    <citation type="submission" date="2023-03" db="EMBL/GenBank/DDBJ databases">
        <title>Massive genome expansion in bonnet fungi (Mycena s.s.) driven by repeated elements and novel gene families across ecological guilds.</title>
        <authorList>
            <consortium name="Lawrence Berkeley National Laboratory"/>
            <person name="Harder C.B."/>
            <person name="Miyauchi S."/>
            <person name="Viragh M."/>
            <person name="Kuo A."/>
            <person name="Thoen E."/>
            <person name="Andreopoulos B."/>
            <person name="Lu D."/>
            <person name="Skrede I."/>
            <person name="Drula E."/>
            <person name="Henrissat B."/>
            <person name="Morin E."/>
            <person name="Kohler A."/>
            <person name="Barry K."/>
            <person name="LaButti K."/>
            <person name="Morin E."/>
            <person name="Salamov A."/>
            <person name="Lipzen A."/>
            <person name="Mereny Z."/>
            <person name="Hegedus B."/>
            <person name="Baldrian P."/>
            <person name="Stursova M."/>
            <person name="Weitz H."/>
            <person name="Taylor A."/>
            <person name="Grigoriev I.V."/>
            <person name="Nagy L.G."/>
            <person name="Martin F."/>
            <person name="Kauserud H."/>
        </authorList>
    </citation>
    <scope>NUCLEOTIDE SEQUENCE</scope>
    <source>
        <strain evidence="2">CBHHK188m</strain>
    </source>
</reference>
<feature type="compositionally biased region" description="Polar residues" evidence="1">
    <location>
        <begin position="288"/>
        <end position="301"/>
    </location>
</feature>
<protein>
    <submittedName>
        <fullName evidence="2">Uncharacterized protein</fullName>
    </submittedName>
</protein>
<feature type="region of interest" description="Disordered" evidence="1">
    <location>
        <begin position="1138"/>
        <end position="1225"/>
    </location>
</feature>
<feature type="region of interest" description="Disordered" evidence="1">
    <location>
        <begin position="288"/>
        <end position="313"/>
    </location>
</feature>
<evidence type="ECO:0000313" key="2">
    <source>
        <dbReference type="EMBL" id="KAJ7783811.1"/>
    </source>
</evidence>
<feature type="compositionally biased region" description="Polar residues" evidence="1">
    <location>
        <begin position="194"/>
        <end position="204"/>
    </location>
</feature>
<feature type="compositionally biased region" description="Basic and acidic residues" evidence="1">
    <location>
        <begin position="513"/>
        <end position="523"/>
    </location>
</feature>
<feature type="compositionally biased region" description="Low complexity" evidence="1">
    <location>
        <begin position="732"/>
        <end position="744"/>
    </location>
</feature>
<feature type="region of interest" description="Disordered" evidence="1">
    <location>
        <begin position="96"/>
        <end position="117"/>
    </location>
</feature>
<feature type="compositionally biased region" description="Polar residues" evidence="1">
    <location>
        <begin position="1209"/>
        <end position="1225"/>
    </location>
</feature>
<organism evidence="2 3">
    <name type="scientific">Mycena maculata</name>
    <dbReference type="NCBI Taxonomy" id="230809"/>
    <lineage>
        <taxon>Eukaryota</taxon>
        <taxon>Fungi</taxon>
        <taxon>Dikarya</taxon>
        <taxon>Basidiomycota</taxon>
        <taxon>Agaricomycotina</taxon>
        <taxon>Agaricomycetes</taxon>
        <taxon>Agaricomycetidae</taxon>
        <taxon>Agaricales</taxon>
        <taxon>Marasmiineae</taxon>
        <taxon>Mycenaceae</taxon>
        <taxon>Mycena</taxon>
    </lineage>
</organism>
<feature type="compositionally biased region" description="Low complexity" evidence="1">
    <location>
        <begin position="1180"/>
        <end position="1208"/>
    </location>
</feature>
<name>A0AAD7KE84_9AGAR</name>
<proteinExistence type="predicted"/>
<evidence type="ECO:0000256" key="1">
    <source>
        <dbReference type="SAM" id="MobiDB-lite"/>
    </source>
</evidence>
<feature type="region of interest" description="Disordered" evidence="1">
    <location>
        <begin position="190"/>
        <end position="224"/>
    </location>
</feature>
<feature type="region of interest" description="Disordered" evidence="1">
    <location>
        <begin position="563"/>
        <end position="692"/>
    </location>
</feature>
<dbReference type="AlphaFoldDB" id="A0AAD7KE84"/>
<gene>
    <name evidence="2" type="ORF">DFH07DRAFT_935329</name>
</gene>
<dbReference type="EMBL" id="JARJLG010000002">
    <property type="protein sequence ID" value="KAJ7783811.1"/>
    <property type="molecule type" value="Genomic_DNA"/>
</dbReference>
<feature type="compositionally biased region" description="Polar residues" evidence="1">
    <location>
        <begin position="1023"/>
        <end position="1044"/>
    </location>
</feature>
<feature type="region of interest" description="Disordered" evidence="1">
    <location>
        <begin position="724"/>
        <end position="758"/>
    </location>
</feature>
<feature type="compositionally biased region" description="Basic and acidic residues" evidence="1">
    <location>
        <begin position="651"/>
        <end position="660"/>
    </location>
</feature>
<feature type="compositionally biased region" description="Low complexity" evidence="1">
    <location>
        <begin position="669"/>
        <end position="692"/>
    </location>
</feature>
<feature type="region of interest" description="Disordered" evidence="1">
    <location>
        <begin position="485"/>
        <end position="547"/>
    </location>
</feature>